<organism evidence="1">
    <name type="scientific">Myoviridae sp. ctk251</name>
    <dbReference type="NCBI Taxonomy" id="2826689"/>
    <lineage>
        <taxon>Viruses</taxon>
        <taxon>Duplodnaviria</taxon>
        <taxon>Heunggongvirae</taxon>
        <taxon>Uroviricota</taxon>
        <taxon>Caudoviricetes</taxon>
    </lineage>
</organism>
<reference evidence="1" key="1">
    <citation type="journal article" date="2021" name="Proc. Natl. Acad. Sci. U.S.A.">
        <title>A Catalog of Tens of Thousands of Viruses from Human Metagenomes Reveals Hidden Associations with Chronic Diseases.</title>
        <authorList>
            <person name="Tisza M.J."/>
            <person name="Buck C.B."/>
        </authorList>
    </citation>
    <scope>NUCLEOTIDE SEQUENCE</scope>
    <source>
        <strain evidence="1">Ctk251</strain>
    </source>
</reference>
<proteinExistence type="predicted"/>
<evidence type="ECO:0000313" key="1">
    <source>
        <dbReference type="EMBL" id="DAD85300.1"/>
    </source>
</evidence>
<protein>
    <submittedName>
        <fullName evidence="1">Uncharacterized protein</fullName>
    </submittedName>
</protein>
<dbReference type="EMBL" id="BK014979">
    <property type="protein sequence ID" value="DAD85300.1"/>
    <property type="molecule type" value="Genomic_DNA"/>
</dbReference>
<name>A0A8S5MSS4_9CAUD</name>
<accession>A0A8S5MSS4</accession>
<sequence>MIDAEKIKRFFESLTQEQLEILYKAPDSRSGFNKKEY</sequence>